<protein>
    <submittedName>
        <fullName evidence="2">Uncharacterized protein</fullName>
    </submittedName>
</protein>
<gene>
    <name evidence="2" type="ORF">C489_15382</name>
</gene>
<evidence type="ECO:0000313" key="2">
    <source>
        <dbReference type="EMBL" id="ELY65175.1"/>
    </source>
</evidence>
<dbReference type="PATRIC" id="fig|1227496.3.peg.3103"/>
<evidence type="ECO:0000256" key="1">
    <source>
        <dbReference type="SAM" id="Phobius"/>
    </source>
</evidence>
<keyword evidence="1" id="KW-0812">Transmembrane</keyword>
<dbReference type="Proteomes" id="UP000011632">
    <property type="component" value="Unassembled WGS sequence"/>
</dbReference>
<proteinExistence type="predicted"/>
<dbReference type="Pfam" id="PF24365">
    <property type="entry name" value="DUF7521"/>
    <property type="match status" value="1"/>
</dbReference>
<organism evidence="2 3">
    <name type="scientific">Natrinema versiforme JCM 10478</name>
    <dbReference type="NCBI Taxonomy" id="1227496"/>
    <lineage>
        <taxon>Archaea</taxon>
        <taxon>Methanobacteriati</taxon>
        <taxon>Methanobacteriota</taxon>
        <taxon>Stenosarchaea group</taxon>
        <taxon>Halobacteria</taxon>
        <taxon>Halobacteriales</taxon>
        <taxon>Natrialbaceae</taxon>
        <taxon>Natrinema</taxon>
    </lineage>
</organism>
<feature type="transmembrane region" description="Helical" evidence="1">
    <location>
        <begin position="86"/>
        <end position="106"/>
    </location>
</feature>
<keyword evidence="1" id="KW-1133">Transmembrane helix</keyword>
<sequence>MRPSDIEVRPVDHGAPNALEVEEMSASVGGLGGDPTAVLEMAMSTVLGLDETTTIFFAGLASAALGTVVAWTAYRGYTRNDSRPMLFLAVGVAFLTVVPFALSHAFDQATDATDASVLLVVTVCHLLGLLAIVRSFRRPDST</sequence>
<name>L9XTR5_9EURY</name>
<evidence type="ECO:0000313" key="3">
    <source>
        <dbReference type="Proteomes" id="UP000011632"/>
    </source>
</evidence>
<feature type="transmembrane region" description="Helical" evidence="1">
    <location>
        <begin position="112"/>
        <end position="133"/>
    </location>
</feature>
<dbReference type="STRING" id="1227496.C489_15382"/>
<reference evidence="2 3" key="1">
    <citation type="journal article" date="2014" name="PLoS Genet.">
        <title>Phylogenetically driven sequencing of extremely halophilic archaea reveals strategies for static and dynamic osmo-response.</title>
        <authorList>
            <person name="Becker E.A."/>
            <person name="Seitzer P.M."/>
            <person name="Tritt A."/>
            <person name="Larsen D."/>
            <person name="Krusor M."/>
            <person name="Yao A.I."/>
            <person name="Wu D."/>
            <person name="Madern D."/>
            <person name="Eisen J.A."/>
            <person name="Darling A.E."/>
            <person name="Facciotti M.T."/>
        </authorList>
    </citation>
    <scope>NUCLEOTIDE SEQUENCE [LARGE SCALE GENOMIC DNA]</scope>
    <source>
        <strain evidence="2 3">JCM 10478</strain>
    </source>
</reference>
<comment type="caution">
    <text evidence="2">The sequence shown here is derived from an EMBL/GenBank/DDBJ whole genome shotgun (WGS) entry which is preliminary data.</text>
</comment>
<accession>L9XTR5</accession>
<feature type="transmembrane region" description="Helical" evidence="1">
    <location>
        <begin position="55"/>
        <end position="74"/>
    </location>
</feature>
<dbReference type="InterPro" id="IPR055943">
    <property type="entry name" value="DUF7521"/>
</dbReference>
<dbReference type="AlphaFoldDB" id="L9XTR5"/>
<dbReference type="RefSeq" id="WP_006432163.1">
    <property type="nucleotide sequence ID" value="NZ_AOID01000047.1"/>
</dbReference>
<dbReference type="EMBL" id="AOID01000047">
    <property type="protein sequence ID" value="ELY65175.1"/>
    <property type="molecule type" value="Genomic_DNA"/>
</dbReference>
<keyword evidence="1" id="KW-0472">Membrane</keyword>
<keyword evidence="3" id="KW-1185">Reference proteome</keyword>